<evidence type="ECO:0000313" key="1">
    <source>
        <dbReference type="EMBL" id="TKX31506.1"/>
    </source>
</evidence>
<organism evidence="1 2">
    <name type="scientific">Campylobacter estrildidarum</name>
    <dbReference type="NCBI Taxonomy" id="2510189"/>
    <lineage>
        <taxon>Bacteria</taxon>
        <taxon>Pseudomonadati</taxon>
        <taxon>Campylobacterota</taxon>
        <taxon>Epsilonproteobacteria</taxon>
        <taxon>Campylobacterales</taxon>
        <taxon>Campylobacteraceae</taxon>
        <taxon>Campylobacter</taxon>
    </lineage>
</organism>
<protein>
    <submittedName>
        <fullName evidence="1">Uncharacterized protein</fullName>
    </submittedName>
</protein>
<reference evidence="1 2" key="1">
    <citation type="submission" date="2018-05" db="EMBL/GenBank/DDBJ databases">
        <title>Novel Campyloabacter and Helicobacter Species and Strains.</title>
        <authorList>
            <person name="Mannion A.J."/>
            <person name="Shen Z."/>
            <person name="Fox J.G."/>
        </authorList>
    </citation>
    <scope>NUCLEOTIDE SEQUENCE [LARGE SCALE GENOMIC DNA]</scope>
    <source>
        <strain evidence="2">MIT17-664</strain>
    </source>
</reference>
<name>A0A4U7BRJ6_9BACT</name>
<accession>A0A4U7BRJ6</accession>
<sequence length="63" mass="7806">MRIPRLEENLKDQKKLYRYFNFIILKNNQNDYKFIDVRCDNKSYADKTLVCYVSDEDKNFFIK</sequence>
<proteinExistence type="predicted"/>
<keyword evidence="2" id="KW-1185">Reference proteome</keyword>
<dbReference type="AlphaFoldDB" id="A0A4U7BRJ6"/>
<comment type="caution">
    <text evidence="1">The sequence shown here is derived from an EMBL/GenBank/DDBJ whole genome shotgun (WGS) entry which is preliminary data.</text>
</comment>
<gene>
    <name evidence="1" type="ORF">CQA69_02475</name>
</gene>
<evidence type="ECO:0000313" key="2">
    <source>
        <dbReference type="Proteomes" id="UP000308838"/>
    </source>
</evidence>
<dbReference type="EMBL" id="NXLZ01000003">
    <property type="protein sequence ID" value="TKX31506.1"/>
    <property type="molecule type" value="Genomic_DNA"/>
</dbReference>
<dbReference type="Proteomes" id="UP000308838">
    <property type="component" value="Unassembled WGS sequence"/>
</dbReference>